<evidence type="ECO:0000256" key="6">
    <source>
        <dbReference type="ARBA" id="ARBA00023315"/>
    </source>
</evidence>
<dbReference type="GeneID" id="3862220"/>
<dbReference type="VEuPathDB" id="PiroplasmaDB:TA15040"/>
<name>Q4UFU7_THEAN</name>
<evidence type="ECO:0000256" key="4">
    <source>
        <dbReference type="ARBA" id="ARBA00022989"/>
    </source>
</evidence>
<evidence type="ECO:0000256" key="7">
    <source>
        <dbReference type="RuleBase" id="RU079119"/>
    </source>
</evidence>
<dbReference type="InterPro" id="IPR001594">
    <property type="entry name" value="Palmitoyltrfase_DHHC"/>
</dbReference>
<keyword evidence="6 7" id="KW-0012">Acyltransferase</keyword>
<comment type="subcellular location">
    <subcellularLocation>
        <location evidence="1">Membrane</location>
        <topology evidence="1">Multi-pass membrane protein</topology>
    </subcellularLocation>
</comment>
<keyword evidence="2 7" id="KW-0808">Transferase</keyword>
<dbReference type="PROSITE" id="PS50216">
    <property type="entry name" value="DHHC"/>
    <property type="match status" value="1"/>
</dbReference>
<feature type="transmembrane region" description="Helical" evidence="7">
    <location>
        <begin position="121"/>
        <end position="149"/>
    </location>
</feature>
<evidence type="ECO:0000256" key="2">
    <source>
        <dbReference type="ARBA" id="ARBA00022679"/>
    </source>
</evidence>
<feature type="domain" description="Palmitoyltransferase DHHC" evidence="8">
    <location>
        <begin position="32"/>
        <end position="160"/>
    </location>
</feature>
<dbReference type="GO" id="GO:0019706">
    <property type="term" value="F:protein-cysteine S-palmitoyltransferase activity"/>
    <property type="evidence" value="ECO:0007669"/>
    <property type="project" value="UniProtKB-EC"/>
</dbReference>
<comment type="similarity">
    <text evidence="7">Belongs to the DHHC palmitoyltransferase family.</text>
</comment>
<evidence type="ECO:0000313" key="10">
    <source>
        <dbReference type="Proteomes" id="UP000001950"/>
    </source>
</evidence>
<dbReference type="OrthoDB" id="331948at2759"/>
<dbReference type="InParanoid" id="Q4UFU7"/>
<keyword evidence="3 7" id="KW-0812">Transmembrane</keyword>
<dbReference type="OMA" id="SSDTMWF"/>
<evidence type="ECO:0000313" key="9">
    <source>
        <dbReference type="EMBL" id="CAI74211.1"/>
    </source>
</evidence>
<dbReference type="EMBL" id="CR940348">
    <property type="protein sequence ID" value="CAI74211.1"/>
    <property type="molecule type" value="Genomic_DNA"/>
</dbReference>
<evidence type="ECO:0000256" key="1">
    <source>
        <dbReference type="ARBA" id="ARBA00004141"/>
    </source>
</evidence>
<proteinExistence type="inferred from homology"/>
<keyword evidence="10" id="KW-1185">Reference proteome</keyword>
<evidence type="ECO:0000256" key="5">
    <source>
        <dbReference type="ARBA" id="ARBA00023136"/>
    </source>
</evidence>
<feature type="transmembrane region" description="Helical" evidence="7">
    <location>
        <begin position="81"/>
        <end position="101"/>
    </location>
</feature>
<dbReference type="EC" id="2.3.1.225" evidence="7"/>
<organism evidence="9 10">
    <name type="scientific">Theileria annulata</name>
    <dbReference type="NCBI Taxonomy" id="5874"/>
    <lineage>
        <taxon>Eukaryota</taxon>
        <taxon>Sar</taxon>
        <taxon>Alveolata</taxon>
        <taxon>Apicomplexa</taxon>
        <taxon>Aconoidasida</taxon>
        <taxon>Piroplasmida</taxon>
        <taxon>Theileriidae</taxon>
        <taxon>Theileria</taxon>
    </lineage>
</organism>
<keyword evidence="5 7" id="KW-0472">Membrane</keyword>
<reference evidence="9 10" key="1">
    <citation type="journal article" date="2005" name="Science">
        <title>Genome of the host-cell transforming parasite Theileria annulata compared with T. parva.</title>
        <authorList>
            <person name="Pain A."/>
            <person name="Renauld H."/>
            <person name="Berriman M."/>
            <person name="Murphy L."/>
            <person name="Yeats C.A."/>
            <person name="Weir W."/>
            <person name="Kerhornou A."/>
            <person name="Aslett M."/>
            <person name="Bishop R."/>
            <person name="Bouchier C."/>
            <person name="Cochet M."/>
            <person name="Coulson R.M.R."/>
            <person name="Cronin A."/>
            <person name="de Villiers E.P."/>
            <person name="Fraser A."/>
            <person name="Fosker N."/>
            <person name="Gardner M."/>
            <person name="Goble A."/>
            <person name="Griffiths-Jones S."/>
            <person name="Harris D.E."/>
            <person name="Katzer F."/>
            <person name="Larke N."/>
            <person name="Lord A."/>
            <person name="Maser P."/>
            <person name="McKellar S."/>
            <person name="Mooney P."/>
            <person name="Morton F."/>
            <person name="Nene V."/>
            <person name="O'Neil S."/>
            <person name="Price C."/>
            <person name="Quail M.A."/>
            <person name="Rabbinowitsch E."/>
            <person name="Rawlings N.D."/>
            <person name="Rutter S."/>
            <person name="Saunders D."/>
            <person name="Seeger K."/>
            <person name="Shah T."/>
            <person name="Squares R."/>
            <person name="Squares S."/>
            <person name="Tivey A."/>
            <person name="Walker A.R."/>
            <person name="Woodward J."/>
            <person name="Dobbelaere D.A.E."/>
            <person name="Langsley G."/>
            <person name="Rajandream M.A."/>
            <person name="McKeever D."/>
            <person name="Shiels B."/>
            <person name="Tait A."/>
            <person name="Barrell B.G."/>
            <person name="Hall N."/>
        </authorList>
    </citation>
    <scope>NUCLEOTIDE SEQUENCE [LARGE SCALE GENOMIC DNA]</scope>
    <source>
        <strain evidence="10">Ankara</strain>
    </source>
</reference>
<dbReference type="AlphaFoldDB" id="Q4UFU7"/>
<dbReference type="STRING" id="5874.Q4UFU7"/>
<dbReference type="eggNOG" id="KOG1311">
    <property type="taxonomic scope" value="Eukaryota"/>
</dbReference>
<comment type="catalytic activity">
    <reaction evidence="7">
        <text>L-cysteinyl-[protein] + hexadecanoyl-CoA = S-hexadecanoyl-L-cysteinyl-[protein] + CoA</text>
        <dbReference type="Rhea" id="RHEA:36683"/>
        <dbReference type="Rhea" id="RHEA-COMP:10131"/>
        <dbReference type="Rhea" id="RHEA-COMP:11032"/>
        <dbReference type="ChEBI" id="CHEBI:29950"/>
        <dbReference type="ChEBI" id="CHEBI:57287"/>
        <dbReference type="ChEBI" id="CHEBI:57379"/>
        <dbReference type="ChEBI" id="CHEBI:74151"/>
        <dbReference type="EC" id="2.3.1.225"/>
    </reaction>
</comment>
<comment type="domain">
    <text evidence="7">The DHHC domain is required for palmitoyltransferase activity.</text>
</comment>
<keyword evidence="4 7" id="KW-1133">Transmembrane helix</keyword>
<dbReference type="InterPro" id="IPR039859">
    <property type="entry name" value="PFA4/ZDH16/20/ERF2-like"/>
</dbReference>
<gene>
    <name evidence="9" type="ORF">TA15040</name>
</gene>
<dbReference type="GO" id="GO:0016020">
    <property type="term" value="C:membrane"/>
    <property type="evidence" value="ECO:0007669"/>
    <property type="project" value="UniProtKB-SubCell"/>
</dbReference>
<dbReference type="KEGG" id="tan:TA15040"/>
<evidence type="ECO:0000256" key="3">
    <source>
        <dbReference type="ARBA" id="ARBA00022692"/>
    </source>
</evidence>
<dbReference type="Pfam" id="PF01529">
    <property type="entry name" value="DHHC"/>
    <property type="match status" value="1"/>
</dbReference>
<dbReference type="RefSeq" id="XP_951943.1">
    <property type="nucleotide sequence ID" value="XM_946850.1"/>
</dbReference>
<evidence type="ECO:0000259" key="8">
    <source>
        <dbReference type="Pfam" id="PF01529"/>
    </source>
</evidence>
<accession>Q4UFU7</accession>
<dbReference type="Proteomes" id="UP000001950">
    <property type="component" value="Chromosome 2"/>
</dbReference>
<dbReference type="PANTHER" id="PTHR12246">
    <property type="entry name" value="PALMITOYLTRANSFERASE ZDHHC16"/>
    <property type="match status" value="1"/>
</dbReference>
<protein>
    <recommendedName>
        <fullName evidence="7">Palmitoyltransferase</fullName>
        <ecNumber evidence="7">2.3.1.225</ecNumber>
    </recommendedName>
</protein>
<sequence>MVYNFVCVIFTFGGSDNVDILLEEIGEYKDYFEFCDKCNSSRPIGSHHCRRCKKCILKMDHHCVWITNCVGLCNQKYFIQFLVYMELMCIFNLLLIVGNIMDLLDKNDNLDSYIFKRDALYFIFINFLISVIFFLFVCIILIGQICSIIKGNSKIDELKKIKFKRITVKENLKIIFGNSFAQILLPVKNKMYKYNDELKFETIIDMINNKHLEITTP</sequence>